<dbReference type="Gene3D" id="4.10.60.10">
    <property type="entry name" value="Zinc finger, CCHC-type"/>
    <property type="match status" value="5"/>
</dbReference>
<organism evidence="8 9">
    <name type="scientific">Coemansia thaxteri</name>
    <dbReference type="NCBI Taxonomy" id="2663907"/>
    <lineage>
        <taxon>Eukaryota</taxon>
        <taxon>Fungi</taxon>
        <taxon>Fungi incertae sedis</taxon>
        <taxon>Zoopagomycota</taxon>
        <taxon>Kickxellomycotina</taxon>
        <taxon>Kickxellomycetes</taxon>
        <taxon>Kickxellales</taxon>
        <taxon>Kickxellaceae</taxon>
        <taxon>Coemansia</taxon>
    </lineage>
</organism>
<evidence type="ECO:0000256" key="6">
    <source>
        <dbReference type="SAM" id="MobiDB-lite"/>
    </source>
</evidence>
<keyword evidence="9" id="KW-1185">Reference proteome</keyword>
<dbReference type="AlphaFoldDB" id="A0A9W8BBJ4"/>
<name>A0A9W8BBJ4_9FUNG</name>
<evidence type="ECO:0000256" key="5">
    <source>
        <dbReference type="PROSITE-ProRule" id="PRU00047"/>
    </source>
</evidence>
<feature type="domain" description="CCHC-type" evidence="7">
    <location>
        <begin position="3"/>
        <end position="18"/>
    </location>
</feature>
<evidence type="ECO:0000313" key="8">
    <source>
        <dbReference type="EMBL" id="KAJ1999550.1"/>
    </source>
</evidence>
<dbReference type="OrthoDB" id="3863715at2759"/>
<evidence type="ECO:0000259" key="7">
    <source>
        <dbReference type="PROSITE" id="PS50158"/>
    </source>
</evidence>
<feature type="domain" description="CCHC-type" evidence="7">
    <location>
        <begin position="47"/>
        <end position="62"/>
    </location>
</feature>
<comment type="caution">
    <text evidence="8">The sequence shown here is derived from an EMBL/GenBank/DDBJ whole genome shotgun (WGS) entry which is preliminary data.</text>
</comment>
<feature type="domain" description="CCHC-type" evidence="7">
    <location>
        <begin position="117"/>
        <end position="133"/>
    </location>
</feature>
<dbReference type="PROSITE" id="PS50158">
    <property type="entry name" value="ZF_CCHC"/>
    <property type="match status" value="7"/>
</dbReference>
<evidence type="ECO:0000313" key="9">
    <source>
        <dbReference type="Proteomes" id="UP001150907"/>
    </source>
</evidence>
<evidence type="ECO:0000256" key="4">
    <source>
        <dbReference type="ARBA" id="ARBA00022833"/>
    </source>
</evidence>
<dbReference type="InterPro" id="IPR001878">
    <property type="entry name" value="Znf_CCHC"/>
</dbReference>
<dbReference type="Pfam" id="PF00098">
    <property type="entry name" value="zf-CCHC"/>
    <property type="match status" value="7"/>
</dbReference>
<dbReference type="SUPFAM" id="SSF57756">
    <property type="entry name" value="Retrovirus zinc finger-like domains"/>
    <property type="match status" value="3"/>
</dbReference>
<dbReference type="GO" id="GO:0003676">
    <property type="term" value="F:nucleic acid binding"/>
    <property type="evidence" value="ECO:0007669"/>
    <property type="project" value="InterPro"/>
</dbReference>
<keyword evidence="2" id="KW-0677">Repeat</keyword>
<protein>
    <recommendedName>
        <fullName evidence="7">CCHC-type domain-containing protein</fullName>
    </recommendedName>
</protein>
<reference evidence="8" key="1">
    <citation type="submission" date="2022-07" db="EMBL/GenBank/DDBJ databases">
        <title>Phylogenomic reconstructions and comparative analyses of Kickxellomycotina fungi.</title>
        <authorList>
            <person name="Reynolds N.K."/>
            <person name="Stajich J.E."/>
            <person name="Barry K."/>
            <person name="Grigoriev I.V."/>
            <person name="Crous P."/>
            <person name="Smith M.E."/>
        </authorList>
    </citation>
    <scope>NUCLEOTIDE SEQUENCE</scope>
    <source>
        <strain evidence="8">IMI 214461</strain>
    </source>
</reference>
<feature type="domain" description="CCHC-type" evidence="7">
    <location>
        <begin position="138"/>
        <end position="153"/>
    </location>
</feature>
<keyword evidence="3 5" id="KW-0863">Zinc-finger</keyword>
<feature type="domain" description="CCHC-type" evidence="7">
    <location>
        <begin position="165"/>
        <end position="180"/>
    </location>
</feature>
<keyword evidence="4" id="KW-0862">Zinc</keyword>
<dbReference type="Proteomes" id="UP001150907">
    <property type="component" value="Unassembled WGS sequence"/>
</dbReference>
<dbReference type="PANTHER" id="PTHR47103">
    <property type="entry name" value="DNA-BINDING PROTEIN"/>
    <property type="match status" value="1"/>
</dbReference>
<feature type="compositionally biased region" description="Low complexity" evidence="6">
    <location>
        <begin position="75"/>
        <end position="84"/>
    </location>
</feature>
<proteinExistence type="predicted"/>
<feature type="domain" description="CCHC-type" evidence="7">
    <location>
        <begin position="23"/>
        <end position="37"/>
    </location>
</feature>
<dbReference type="SMART" id="SM00343">
    <property type="entry name" value="ZnF_C2HC"/>
    <property type="match status" value="7"/>
</dbReference>
<dbReference type="InterPro" id="IPR036875">
    <property type="entry name" value="Znf_CCHC_sf"/>
</dbReference>
<keyword evidence="1" id="KW-0479">Metal-binding</keyword>
<feature type="region of interest" description="Disordered" evidence="6">
    <location>
        <begin position="60"/>
        <end position="84"/>
    </location>
</feature>
<gene>
    <name evidence="8" type="ORF">H4R26_005016</name>
</gene>
<dbReference type="GO" id="GO:0008270">
    <property type="term" value="F:zinc ion binding"/>
    <property type="evidence" value="ECO:0007669"/>
    <property type="project" value="UniProtKB-KW"/>
</dbReference>
<evidence type="ECO:0000256" key="2">
    <source>
        <dbReference type="ARBA" id="ARBA00022737"/>
    </source>
</evidence>
<evidence type="ECO:0000256" key="1">
    <source>
        <dbReference type="ARBA" id="ARBA00022723"/>
    </source>
</evidence>
<dbReference type="PANTHER" id="PTHR47103:SF8">
    <property type="entry name" value="DNA-BINDING PROTEIN"/>
    <property type="match status" value="1"/>
</dbReference>
<accession>A0A9W8BBJ4</accession>
<sequence length="223" mass="24290">MLCHKCGRPGHMAAVCEEPEKICFNCSQPGHLTLDCPLPRDNSLKECFNCGNRGHISKECPEPRQPKKPVKRAPKSSAAAESAAVPVVVGMEASSGIEGRLGKPRGARGGASKKAAKCFNCGGLNHLAKDCTKEAVVCHSCGRSGHIAKLCRDRDQTERTEDRECHVCHDVGHIARNCPQAVDDQGERIDTRECRECHEVGHIARNCPQGSYVPKPRYGDDNR</sequence>
<dbReference type="EMBL" id="JANBQF010000685">
    <property type="protein sequence ID" value="KAJ1999550.1"/>
    <property type="molecule type" value="Genomic_DNA"/>
</dbReference>
<evidence type="ECO:0000256" key="3">
    <source>
        <dbReference type="ARBA" id="ARBA00022771"/>
    </source>
</evidence>
<feature type="domain" description="CCHC-type" evidence="7">
    <location>
        <begin position="194"/>
        <end position="209"/>
    </location>
</feature>
<feature type="non-terminal residue" evidence="8">
    <location>
        <position position="223"/>
    </location>
</feature>